<dbReference type="CDD" id="cd00412">
    <property type="entry name" value="pyrophosphatase"/>
    <property type="match status" value="1"/>
</dbReference>
<evidence type="ECO:0000256" key="3">
    <source>
        <dbReference type="ARBA" id="ARBA00022801"/>
    </source>
</evidence>
<dbReference type="Proteomes" id="UP001595615">
    <property type="component" value="Unassembled WGS sequence"/>
</dbReference>
<dbReference type="EC" id="3.6.1.1" evidence="5"/>
<evidence type="ECO:0000256" key="2">
    <source>
        <dbReference type="ARBA" id="ARBA00022723"/>
    </source>
</evidence>
<protein>
    <recommendedName>
        <fullName evidence="5">Inorganic pyrophosphatase</fullName>
        <ecNumber evidence="5">3.6.1.1</ecNumber>
    </recommendedName>
    <alternativeName>
        <fullName evidence="5">Pyrophosphate phospho-hydrolase</fullName>
        <shortName evidence="5">PPase</shortName>
    </alternativeName>
</protein>
<evidence type="ECO:0000256" key="5">
    <source>
        <dbReference type="HAMAP-Rule" id="MF_00209"/>
    </source>
</evidence>
<dbReference type="Gene3D" id="3.90.80.10">
    <property type="entry name" value="Inorganic pyrophosphatase"/>
    <property type="match status" value="1"/>
</dbReference>
<organism evidence="6 7">
    <name type="scientific">Sphingoaurantiacus capsulatus</name>
    <dbReference type="NCBI Taxonomy" id="1771310"/>
    <lineage>
        <taxon>Bacteria</taxon>
        <taxon>Pseudomonadati</taxon>
        <taxon>Pseudomonadota</taxon>
        <taxon>Alphaproteobacteria</taxon>
        <taxon>Sphingomonadales</taxon>
        <taxon>Sphingosinicellaceae</taxon>
        <taxon>Sphingoaurantiacus</taxon>
    </lineage>
</organism>
<reference evidence="7" key="1">
    <citation type="journal article" date="2019" name="Int. J. Syst. Evol. Microbiol.">
        <title>The Global Catalogue of Microorganisms (GCM) 10K type strain sequencing project: providing services to taxonomists for standard genome sequencing and annotation.</title>
        <authorList>
            <consortium name="The Broad Institute Genomics Platform"/>
            <consortium name="The Broad Institute Genome Sequencing Center for Infectious Disease"/>
            <person name="Wu L."/>
            <person name="Ma J."/>
        </authorList>
    </citation>
    <scope>NUCLEOTIDE SEQUENCE [LARGE SCALE GENOMIC DNA]</scope>
    <source>
        <strain evidence="7">KCTC 42644</strain>
    </source>
</reference>
<comment type="catalytic activity">
    <reaction evidence="5">
        <text>diphosphate + H2O = 2 phosphate + H(+)</text>
        <dbReference type="Rhea" id="RHEA:24576"/>
        <dbReference type="ChEBI" id="CHEBI:15377"/>
        <dbReference type="ChEBI" id="CHEBI:15378"/>
        <dbReference type="ChEBI" id="CHEBI:33019"/>
        <dbReference type="ChEBI" id="CHEBI:43474"/>
        <dbReference type="EC" id="3.6.1.1"/>
    </reaction>
</comment>
<evidence type="ECO:0000313" key="7">
    <source>
        <dbReference type="Proteomes" id="UP001595615"/>
    </source>
</evidence>
<dbReference type="PROSITE" id="PS00387">
    <property type="entry name" value="PPASE"/>
    <property type="match status" value="1"/>
</dbReference>
<evidence type="ECO:0000256" key="1">
    <source>
        <dbReference type="ARBA" id="ARBA00001946"/>
    </source>
</evidence>
<evidence type="ECO:0000313" key="6">
    <source>
        <dbReference type="EMBL" id="MFC3710989.1"/>
    </source>
</evidence>
<comment type="similarity">
    <text evidence="5">Belongs to the PPase family.</text>
</comment>
<dbReference type="InterPro" id="IPR036649">
    <property type="entry name" value="Pyrophosphatase_sf"/>
</dbReference>
<dbReference type="GO" id="GO:0004427">
    <property type="term" value="F:inorganic diphosphate phosphatase activity"/>
    <property type="evidence" value="ECO:0007669"/>
    <property type="project" value="UniProtKB-EC"/>
</dbReference>
<feature type="binding site" evidence="5">
    <location>
        <position position="71"/>
    </location>
    <ligand>
        <name>Mg(2+)</name>
        <dbReference type="ChEBI" id="CHEBI:18420"/>
        <label>1</label>
    </ligand>
</feature>
<keyword evidence="7" id="KW-1185">Reference proteome</keyword>
<dbReference type="Pfam" id="PF00719">
    <property type="entry name" value="Pyrophosphatase"/>
    <property type="match status" value="1"/>
</dbReference>
<feature type="binding site" evidence="5">
    <location>
        <position position="30"/>
    </location>
    <ligand>
        <name>substrate</name>
    </ligand>
</feature>
<feature type="binding site" evidence="5">
    <location>
        <position position="44"/>
    </location>
    <ligand>
        <name>substrate</name>
    </ligand>
</feature>
<comment type="function">
    <text evidence="5">Catalyzes the hydrolysis of inorganic pyrophosphate (PPi) forming two phosphate ions.</text>
</comment>
<feature type="binding site" evidence="5">
    <location>
        <position position="142"/>
    </location>
    <ligand>
        <name>substrate</name>
    </ligand>
</feature>
<feature type="binding site" evidence="5">
    <location>
        <position position="56"/>
    </location>
    <ligand>
        <name>substrate</name>
    </ligand>
</feature>
<dbReference type="RefSeq" id="WP_380855042.1">
    <property type="nucleotide sequence ID" value="NZ_JBHRXV010000001.1"/>
</dbReference>
<comment type="cofactor">
    <cofactor evidence="1 5">
        <name>Mg(2+)</name>
        <dbReference type="ChEBI" id="CHEBI:18420"/>
    </cofactor>
</comment>
<dbReference type="PANTHER" id="PTHR10286">
    <property type="entry name" value="INORGANIC PYROPHOSPHATASE"/>
    <property type="match status" value="1"/>
</dbReference>
<keyword evidence="3 5" id="KW-0378">Hydrolase</keyword>
<dbReference type="SUPFAM" id="SSF50324">
    <property type="entry name" value="Inorganic pyrophosphatase"/>
    <property type="match status" value="1"/>
</dbReference>
<keyword evidence="4 5" id="KW-0460">Magnesium</keyword>
<evidence type="ECO:0000256" key="4">
    <source>
        <dbReference type="ARBA" id="ARBA00022842"/>
    </source>
</evidence>
<sequence>MNIDRISIGAEPPHDLNVIIEIPAGSEPVKYEIDKASGALFVDRIMHTAMRYPANYGFIPHTLSDDGDPLDALVVAGVPFVSGCVVRARAVGVLVTEDQKGGDEKLLMVPVDDLHPYYTGVKSYTELPSIVVEQIEHFFAHYKDLEPGKWVKVHGWQGPEVAERLIFEGIERAKAAGVGEPPEARAK</sequence>
<dbReference type="InterPro" id="IPR008162">
    <property type="entry name" value="Pyrophosphatase"/>
</dbReference>
<dbReference type="HAMAP" id="MF_00209">
    <property type="entry name" value="Inorganic_PPase"/>
    <property type="match status" value="1"/>
</dbReference>
<comment type="subcellular location">
    <subcellularLocation>
        <location evidence="5">Cytoplasm</location>
    </subcellularLocation>
</comment>
<comment type="caution">
    <text evidence="6">The sequence shown here is derived from an EMBL/GenBank/DDBJ whole genome shotgun (WGS) entry which is preliminary data.</text>
</comment>
<gene>
    <name evidence="5 6" type="primary">ppa</name>
    <name evidence="6" type="ORF">ACFOMD_00310</name>
</gene>
<proteinExistence type="inferred from homology"/>
<keyword evidence="2 5" id="KW-0479">Metal-binding</keyword>
<feature type="binding site" evidence="5">
    <location>
        <position position="71"/>
    </location>
    <ligand>
        <name>Mg(2+)</name>
        <dbReference type="ChEBI" id="CHEBI:18420"/>
        <label>2</label>
    </ligand>
</feature>
<feature type="binding site" evidence="5">
    <location>
        <position position="103"/>
    </location>
    <ligand>
        <name>Mg(2+)</name>
        <dbReference type="ChEBI" id="CHEBI:18420"/>
        <label>1</label>
    </ligand>
</feature>
<name>A0ABV7X4E7_9SPHN</name>
<feature type="binding site" evidence="5">
    <location>
        <position position="66"/>
    </location>
    <ligand>
        <name>Mg(2+)</name>
        <dbReference type="ChEBI" id="CHEBI:18420"/>
        <label>1</label>
    </ligand>
</feature>
<comment type="subunit">
    <text evidence="5">Homohexamer.</text>
</comment>
<dbReference type="EMBL" id="JBHRXV010000001">
    <property type="protein sequence ID" value="MFC3710989.1"/>
    <property type="molecule type" value="Genomic_DNA"/>
</dbReference>
<accession>A0ABV7X4E7</accession>
<dbReference type="NCBIfam" id="NF002317">
    <property type="entry name" value="PRK01250.1"/>
    <property type="match status" value="1"/>
</dbReference>
<keyword evidence="5" id="KW-0963">Cytoplasm</keyword>